<dbReference type="FunFam" id="1.10.510.10:FF:000706">
    <property type="entry name" value="Cyclin-dependent kinase 1"/>
    <property type="match status" value="1"/>
</dbReference>
<dbReference type="OrthoDB" id="1732493at2759"/>
<dbReference type="GO" id="GO:0010389">
    <property type="term" value="P:regulation of G2/M transition of mitotic cell cycle"/>
    <property type="evidence" value="ECO:0007669"/>
    <property type="project" value="TreeGrafter"/>
</dbReference>
<dbReference type="InterPro" id="IPR008271">
    <property type="entry name" value="Ser/Thr_kinase_AS"/>
</dbReference>
<feature type="domain" description="Protein kinase" evidence="16">
    <location>
        <begin position="19"/>
        <end position="325"/>
    </location>
</feature>
<evidence type="ECO:0000256" key="8">
    <source>
        <dbReference type="ARBA" id="ARBA00022840"/>
    </source>
</evidence>
<evidence type="ECO:0000256" key="13">
    <source>
        <dbReference type="ARBA" id="ARBA00065691"/>
    </source>
</evidence>
<comment type="catalytic activity">
    <reaction evidence="11">
        <text>L-seryl-[protein] + ATP = O-phospho-L-seryl-[protein] + ADP + H(+)</text>
        <dbReference type="Rhea" id="RHEA:17989"/>
        <dbReference type="Rhea" id="RHEA-COMP:9863"/>
        <dbReference type="Rhea" id="RHEA-COMP:11604"/>
        <dbReference type="ChEBI" id="CHEBI:15378"/>
        <dbReference type="ChEBI" id="CHEBI:29999"/>
        <dbReference type="ChEBI" id="CHEBI:30616"/>
        <dbReference type="ChEBI" id="CHEBI:83421"/>
        <dbReference type="ChEBI" id="CHEBI:456216"/>
        <dbReference type="EC" id="2.7.11.22"/>
    </reaction>
</comment>
<feature type="non-terminal residue" evidence="17">
    <location>
        <position position="371"/>
    </location>
</feature>
<keyword evidence="6 14" id="KW-0547">Nucleotide-binding</keyword>
<keyword evidence="18" id="KW-1185">Reference proteome</keyword>
<comment type="catalytic activity">
    <reaction evidence="10">
        <text>L-threonyl-[protein] + ATP = O-phospho-L-threonyl-[protein] + ADP + H(+)</text>
        <dbReference type="Rhea" id="RHEA:46608"/>
        <dbReference type="Rhea" id="RHEA-COMP:11060"/>
        <dbReference type="Rhea" id="RHEA-COMP:11605"/>
        <dbReference type="ChEBI" id="CHEBI:15378"/>
        <dbReference type="ChEBI" id="CHEBI:30013"/>
        <dbReference type="ChEBI" id="CHEBI:30616"/>
        <dbReference type="ChEBI" id="CHEBI:61977"/>
        <dbReference type="ChEBI" id="CHEBI:456216"/>
        <dbReference type="EC" id="2.7.11.22"/>
    </reaction>
</comment>
<dbReference type="GO" id="GO:0005737">
    <property type="term" value="C:cytoplasm"/>
    <property type="evidence" value="ECO:0007669"/>
    <property type="project" value="TreeGrafter"/>
</dbReference>
<evidence type="ECO:0000256" key="9">
    <source>
        <dbReference type="ARBA" id="ARBA00039266"/>
    </source>
</evidence>
<organism evidence="17 18">
    <name type="scientific">Lachnellula subtilissima</name>
    <dbReference type="NCBI Taxonomy" id="602034"/>
    <lineage>
        <taxon>Eukaryota</taxon>
        <taxon>Fungi</taxon>
        <taxon>Dikarya</taxon>
        <taxon>Ascomycota</taxon>
        <taxon>Pezizomycotina</taxon>
        <taxon>Leotiomycetes</taxon>
        <taxon>Helotiales</taxon>
        <taxon>Lachnaceae</taxon>
        <taxon>Lachnellula</taxon>
    </lineage>
</organism>
<dbReference type="FunFam" id="3.30.200.20:FF:000027">
    <property type="entry name" value="Putative Cyclin-dependent kinase 1"/>
    <property type="match status" value="1"/>
</dbReference>
<dbReference type="PANTHER" id="PTHR24056:SF254">
    <property type="entry name" value="CYCLIN-DEPENDENT KINASE 2"/>
    <property type="match status" value="1"/>
</dbReference>
<accession>A0A8H8RVA4</accession>
<evidence type="ECO:0000256" key="7">
    <source>
        <dbReference type="ARBA" id="ARBA00022777"/>
    </source>
</evidence>
<name>A0A8H8RVA4_9HELO</name>
<dbReference type="SMART" id="SM00220">
    <property type="entry name" value="S_TKc"/>
    <property type="match status" value="1"/>
</dbReference>
<keyword evidence="8 14" id="KW-0067">ATP-binding</keyword>
<dbReference type="EC" id="2.7.11.22" evidence="2"/>
<dbReference type="PROSITE" id="PS50011">
    <property type="entry name" value="PROTEIN_KINASE_DOM"/>
    <property type="match status" value="1"/>
</dbReference>
<evidence type="ECO:0000256" key="6">
    <source>
        <dbReference type="ARBA" id="ARBA00022741"/>
    </source>
</evidence>
<dbReference type="PROSITE" id="PS00108">
    <property type="entry name" value="PROTEIN_KINASE_ST"/>
    <property type="match status" value="1"/>
</dbReference>
<dbReference type="GO" id="GO:0004693">
    <property type="term" value="F:cyclin-dependent protein serine/threonine kinase activity"/>
    <property type="evidence" value="ECO:0007669"/>
    <property type="project" value="UniProtKB-EC"/>
</dbReference>
<feature type="binding site" evidence="14">
    <location>
        <position position="49"/>
    </location>
    <ligand>
        <name>ATP</name>
        <dbReference type="ChEBI" id="CHEBI:30616"/>
    </ligand>
</feature>
<dbReference type="Gene3D" id="1.10.510.10">
    <property type="entry name" value="Transferase(Phosphotransferase) domain 1"/>
    <property type="match status" value="1"/>
</dbReference>
<dbReference type="AlphaFoldDB" id="A0A8H8RVA4"/>
<sequence>FTPLLSRPTKHHKIIMENYQKLEKVGEGTYGVVYKARDLLHSGRIVALKKIRLETEDEGVPSIAIREISLLKEMNDPNIVRLLNIVHADGNKLYLVLEYLDLDLKRYMDALLVSDGGRGKSLPEGSGPDLRRLGLGDAMVKKFMSQLCEGIRYCHSHRVLHRDLKPQNLLIDREGNLKLADFGLARAFGVPLRTYTHEVVTLWYRSPEILLGGRQYSTGVDMWSVGCIFAEMCTRKPLFPGDSEIDEIFKIFKLLGTPTEADWPGVTDKTCFPDFKSSFPKWQRDQFKPLCTNLDDHGLDLLEMMLAYDPAGRISAKQACTHPYFEDGSAAYSGHGLGPTYNGAVAMATHKPLHRLPLPHSHDGRALGNER</sequence>
<dbReference type="GO" id="GO:0005634">
    <property type="term" value="C:nucleus"/>
    <property type="evidence" value="ECO:0007669"/>
    <property type="project" value="TreeGrafter"/>
</dbReference>
<dbReference type="GO" id="GO:0000082">
    <property type="term" value="P:G1/S transition of mitotic cell cycle"/>
    <property type="evidence" value="ECO:0007669"/>
    <property type="project" value="TreeGrafter"/>
</dbReference>
<keyword evidence="5" id="KW-0808">Transferase</keyword>
<dbReference type="PANTHER" id="PTHR24056">
    <property type="entry name" value="CELL DIVISION PROTEIN KINASE"/>
    <property type="match status" value="1"/>
</dbReference>
<proteinExistence type="inferred from homology"/>
<dbReference type="EMBL" id="QGMJ01000142">
    <property type="protein sequence ID" value="TVY41308.1"/>
    <property type="molecule type" value="Genomic_DNA"/>
</dbReference>
<evidence type="ECO:0000256" key="14">
    <source>
        <dbReference type="PROSITE-ProRule" id="PRU10141"/>
    </source>
</evidence>
<reference evidence="17 18" key="1">
    <citation type="submission" date="2018-05" db="EMBL/GenBank/DDBJ databases">
        <title>Genome sequencing and assembly of the regulated plant pathogen Lachnellula willkommii and related sister species for the development of diagnostic species identification markers.</title>
        <authorList>
            <person name="Giroux E."/>
            <person name="Bilodeau G."/>
        </authorList>
    </citation>
    <scope>NUCLEOTIDE SEQUENCE [LARGE SCALE GENOMIC DNA]</scope>
    <source>
        <strain evidence="17 18">CBS 197.66</strain>
    </source>
</reference>
<comment type="similarity">
    <text evidence="1">Belongs to the protein kinase superfamily. CMGC Ser/Thr protein kinase family. CDC2/CDKX subfamily.</text>
</comment>
<evidence type="ECO:0000256" key="1">
    <source>
        <dbReference type="ARBA" id="ARBA00006485"/>
    </source>
</evidence>
<dbReference type="GO" id="GO:0005524">
    <property type="term" value="F:ATP binding"/>
    <property type="evidence" value="ECO:0007669"/>
    <property type="project" value="UniProtKB-UniRule"/>
</dbReference>
<keyword evidence="3 15" id="KW-0723">Serine/threonine-protein kinase</keyword>
<dbReference type="InterPro" id="IPR017441">
    <property type="entry name" value="Protein_kinase_ATP_BS"/>
</dbReference>
<evidence type="ECO:0000256" key="12">
    <source>
        <dbReference type="ARBA" id="ARBA00054104"/>
    </source>
</evidence>
<dbReference type="PROSITE" id="PS00107">
    <property type="entry name" value="PROTEIN_KINASE_ATP"/>
    <property type="match status" value="1"/>
</dbReference>
<gene>
    <name evidence="17" type="primary">CDC2_0</name>
    <name evidence="17" type="ORF">LSUB1_G004147</name>
</gene>
<dbReference type="GO" id="GO:0010468">
    <property type="term" value="P:regulation of gene expression"/>
    <property type="evidence" value="ECO:0007669"/>
    <property type="project" value="TreeGrafter"/>
</dbReference>
<evidence type="ECO:0000313" key="18">
    <source>
        <dbReference type="Proteomes" id="UP000462212"/>
    </source>
</evidence>
<protein>
    <recommendedName>
        <fullName evidence="9">Cyclin-dependent kinase 1</fullName>
        <ecNumber evidence="2">2.7.11.22</ecNumber>
    </recommendedName>
</protein>
<evidence type="ECO:0000256" key="11">
    <source>
        <dbReference type="ARBA" id="ARBA00048367"/>
    </source>
</evidence>
<dbReference type="InterPro" id="IPR000719">
    <property type="entry name" value="Prot_kinase_dom"/>
</dbReference>
<comment type="function">
    <text evidence="12">Plays a key role in the control of the eukaryotic cell cycle. Required for entry into S-phase and mitosis. Acts as a component of the kinase complex that phosphorylates the repetitive C-terminus of RNA polymerase II. May function in concert with npp-16 to arrest prophase blastomeres in response to anoxia.</text>
</comment>
<evidence type="ECO:0000256" key="5">
    <source>
        <dbReference type="ARBA" id="ARBA00022679"/>
    </source>
</evidence>
<comment type="subunit">
    <text evidence="13">Forms a stable but non-covalent complex with a regulatory subunit and with a cyclin. Interacts with cks-1.</text>
</comment>
<evidence type="ECO:0000256" key="15">
    <source>
        <dbReference type="RuleBase" id="RU000304"/>
    </source>
</evidence>
<keyword evidence="7 17" id="KW-0418">Kinase</keyword>
<evidence type="ECO:0000256" key="3">
    <source>
        <dbReference type="ARBA" id="ARBA00022527"/>
    </source>
</evidence>
<evidence type="ECO:0000259" key="16">
    <source>
        <dbReference type="PROSITE" id="PS50011"/>
    </source>
</evidence>
<dbReference type="CDD" id="cd07835">
    <property type="entry name" value="STKc_CDK1_CdkB_like"/>
    <property type="match status" value="1"/>
</dbReference>
<dbReference type="SUPFAM" id="SSF56112">
    <property type="entry name" value="Protein kinase-like (PK-like)"/>
    <property type="match status" value="1"/>
</dbReference>
<dbReference type="Proteomes" id="UP000462212">
    <property type="component" value="Unassembled WGS sequence"/>
</dbReference>
<dbReference type="GO" id="GO:0007165">
    <property type="term" value="P:signal transduction"/>
    <property type="evidence" value="ECO:0007669"/>
    <property type="project" value="TreeGrafter"/>
</dbReference>
<evidence type="ECO:0000256" key="10">
    <source>
        <dbReference type="ARBA" id="ARBA00047811"/>
    </source>
</evidence>
<dbReference type="Pfam" id="PF00069">
    <property type="entry name" value="Pkinase"/>
    <property type="match status" value="1"/>
</dbReference>
<comment type="caution">
    <text evidence="17">The sequence shown here is derived from an EMBL/GenBank/DDBJ whole genome shotgun (WGS) entry which is preliminary data.</text>
</comment>
<dbReference type="InterPro" id="IPR011009">
    <property type="entry name" value="Kinase-like_dom_sf"/>
</dbReference>
<dbReference type="InterPro" id="IPR050108">
    <property type="entry name" value="CDK"/>
</dbReference>
<dbReference type="GO" id="GO:0000307">
    <property type="term" value="C:cyclin-dependent protein kinase holoenzyme complex"/>
    <property type="evidence" value="ECO:0007669"/>
    <property type="project" value="TreeGrafter"/>
</dbReference>
<evidence type="ECO:0000313" key="17">
    <source>
        <dbReference type="EMBL" id="TVY41308.1"/>
    </source>
</evidence>
<dbReference type="Gene3D" id="3.30.200.20">
    <property type="entry name" value="Phosphorylase Kinase, domain 1"/>
    <property type="match status" value="1"/>
</dbReference>
<evidence type="ECO:0000256" key="2">
    <source>
        <dbReference type="ARBA" id="ARBA00012425"/>
    </source>
</evidence>
<dbReference type="GO" id="GO:0030332">
    <property type="term" value="F:cyclin binding"/>
    <property type="evidence" value="ECO:0007669"/>
    <property type="project" value="TreeGrafter"/>
</dbReference>
<evidence type="ECO:0000256" key="4">
    <source>
        <dbReference type="ARBA" id="ARBA00022553"/>
    </source>
</evidence>
<keyword evidence="4" id="KW-0597">Phosphoprotein</keyword>